<dbReference type="Pfam" id="PF13439">
    <property type="entry name" value="Glyco_transf_4"/>
    <property type="match status" value="1"/>
</dbReference>
<dbReference type="Proteomes" id="UP000178254">
    <property type="component" value="Unassembled WGS sequence"/>
</dbReference>
<evidence type="ECO:0008006" key="5">
    <source>
        <dbReference type="Google" id="ProtNLM"/>
    </source>
</evidence>
<reference evidence="3 4" key="1">
    <citation type="journal article" date="2016" name="Nat. Commun.">
        <title>Thousands of microbial genomes shed light on interconnected biogeochemical processes in an aquifer system.</title>
        <authorList>
            <person name="Anantharaman K."/>
            <person name="Brown C.T."/>
            <person name="Hug L.A."/>
            <person name="Sharon I."/>
            <person name="Castelle C.J."/>
            <person name="Probst A.J."/>
            <person name="Thomas B.C."/>
            <person name="Singh A."/>
            <person name="Wilkins M.J."/>
            <person name="Karaoz U."/>
            <person name="Brodie E.L."/>
            <person name="Williams K.H."/>
            <person name="Hubbard S.S."/>
            <person name="Banfield J.F."/>
        </authorList>
    </citation>
    <scope>NUCLEOTIDE SEQUENCE [LARGE SCALE GENOMIC DNA]</scope>
</reference>
<feature type="domain" description="Glycosyl transferase family 1" evidence="1">
    <location>
        <begin position="183"/>
        <end position="353"/>
    </location>
</feature>
<dbReference type="InterPro" id="IPR001296">
    <property type="entry name" value="Glyco_trans_1"/>
</dbReference>
<gene>
    <name evidence="3" type="ORF">A2538_05030</name>
</gene>
<dbReference type="STRING" id="1798709.A2538_05030"/>
<dbReference type="AlphaFoldDB" id="A0A1F6PFX2"/>
<evidence type="ECO:0000313" key="3">
    <source>
        <dbReference type="EMBL" id="OGH95018.1"/>
    </source>
</evidence>
<name>A0A1F6PFX2_9BACT</name>
<dbReference type="CDD" id="cd03801">
    <property type="entry name" value="GT4_PimA-like"/>
    <property type="match status" value="1"/>
</dbReference>
<dbReference type="GO" id="GO:0016758">
    <property type="term" value="F:hexosyltransferase activity"/>
    <property type="evidence" value="ECO:0007669"/>
    <property type="project" value="TreeGrafter"/>
</dbReference>
<protein>
    <recommendedName>
        <fullName evidence="5">Glycosyltransferase subfamily 4-like N-terminal domain-containing protein</fullName>
    </recommendedName>
</protein>
<dbReference type="Gene3D" id="3.40.50.2000">
    <property type="entry name" value="Glycogen Phosphorylase B"/>
    <property type="match status" value="2"/>
</dbReference>
<evidence type="ECO:0000259" key="2">
    <source>
        <dbReference type="Pfam" id="PF13439"/>
    </source>
</evidence>
<sequence>MKKILILTSDYPPQIGGIASYIYNFAAHWPGEVAIYAPRVAGDKQFDDQNSWKVYRRKQSWWLWPRWLRALFQVWRIVRQDRPDEIQLHQVLPLGYVGWFVKKIAKIPFVVVLHGTDLELAWQKKLKRKWLSFVLKTADKIVVNSKFLKNKLEQRLEKLPPVVVFYPCPGDQFFKKVAPAEIEAERRRLAIVGKQVILSVARFTEGKGFPHLLHLLPEILKDIPNLVWLIIGAGPKEKLIREMVEKNSLQNVVRFLGPIAYNDLPRYYQLADAFVLLTHKDDSSEEGWGTVFLEASASGLPVVAGRVGGVEETVKDLQTGILVDVYQPQAVVRTIIDLLSQLSYAKNLGDHGRMWVEQELSWDKQINKLID</sequence>
<evidence type="ECO:0000313" key="4">
    <source>
        <dbReference type="Proteomes" id="UP000178254"/>
    </source>
</evidence>
<dbReference type="SUPFAM" id="SSF53756">
    <property type="entry name" value="UDP-Glycosyltransferase/glycogen phosphorylase"/>
    <property type="match status" value="1"/>
</dbReference>
<accession>A0A1F6PFX2</accession>
<dbReference type="InterPro" id="IPR050194">
    <property type="entry name" value="Glycosyltransferase_grp1"/>
</dbReference>
<organism evidence="3 4">
    <name type="scientific">Candidatus Magasanikbacteria bacterium RIFOXYD2_FULL_41_14</name>
    <dbReference type="NCBI Taxonomy" id="1798709"/>
    <lineage>
        <taxon>Bacteria</taxon>
        <taxon>Candidatus Magasanikiibacteriota</taxon>
    </lineage>
</organism>
<feature type="domain" description="Glycosyltransferase subfamily 4-like N-terminal" evidence="2">
    <location>
        <begin position="15"/>
        <end position="166"/>
    </location>
</feature>
<comment type="caution">
    <text evidence="3">The sequence shown here is derived from an EMBL/GenBank/DDBJ whole genome shotgun (WGS) entry which is preliminary data.</text>
</comment>
<dbReference type="PANTHER" id="PTHR45947">
    <property type="entry name" value="SULFOQUINOVOSYL TRANSFERASE SQD2"/>
    <property type="match status" value="1"/>
</dbReference>
<dbReference type="InterPro" id="IPR028098">
    <property type="entry name" value="Glyco_trans_4-like_N"/>
</dbReference>
<dbReference type="EMBL" id="MFRE01000005">
    <property type="protein sequence ID" value="OGH95018.1"/>
    <property type="molecule type" value="Genomic_DNA"/>
</dbReference>
<dbReference type="PANTHER" id="PTHR45947:SF3">
    <property type="entry name" value="SULFOQUINOVOSYL TRANSFERASE SQD2"/>
    <property type="match status" value="1"/>
</dbReference>
<evidence type="ECO:0000259" key="1">
    <source>
        <dbReference type="Pfam" id="PF00534"/>
    </source>
</evidence>
<proteinExistence type="predicted"/>
<dbReference type="Pfam" id="PF00534">
    <property type="entry name" value="Glycos_transf_1"/>
    <property type="match status" value="1"/>
</dbReference>